<dbReference type="AlphaFoldDB" id="A0AAD5QMZ1"/>
<keyword evidence="3" id="KW-1185">Reference proteome</keyword>
<evidence type="ECO:0000313" key="2">
    <source>
        <dbReference type="EMBL" id="KAJ1352526.1"/>
    </source>
</evidence>
<sequence>MSEARRHATETSFPIHKGAMLLEFDKDFTAFNATKHCGGRLKPSAQELNGDVGTSADEHH</sequence>
<organism evidence="2 3">
    <name type="scientific">Parelaphostrongylus tenuis</name>
    <name type="common">Meningeal worm</name>
    <dbReference type="NCBI Taxonomy" id="148309"/>
    <lineage>
        <taxon>Eukaryota</taxon>
        <taxon>Metazoa</taxon>
        <taxon>Ecdysozoa</taxon>
        <taxon>Nematoda</taxon>
        <taxon>Chromadorea</taxon>
        <taxon>Rhabditida</taxon>
        <taxon>Rhabditina</taxon>
        <taxon>Rhabditomorpha</taxon>
        <taxon>Strongyloidea</taxon>
        <taxon>Metastrongylidae</taxon>
        <taxon>Parelaphostrongylus</taxon>
    </lineage>
</organism>
<proteinExistence type="predicted"/>
<accession>A0AAD5QMZ1</accession>
<feature type="region of interest" description="Disordered" evidence="1">
    <location>
        <begin position="41"/>
        <end position="60"/>
    </location>
</feature>
<gene>
    <name evidence="2" type="ORF">KIN20_008895</name>
</gene>
<dbReference type="EMBL" id="JAHQIW010001438">
    <property type="protein sequence ID" value="KAJ1352526.1"/>
    <property type="molecule type" value="Genomic_DNA"/>
</dbReference>
<comment type="caution">
    <text evidence="2">The sequence shown here is derived from an EMBL/GenBank/DDBJ whole genome shotgun (WGS) entry which is preliminary data.</text>
</comment>
<evidence type="ECO:0000313" key="3">
    <source>
        <dbReference type="Proteomes" id="UP001196413"/>
    </source>
</evidence>
<evidence type="ECO:0000256" key="1">
    <source>
        <dbReference type="SAM" id="MobiDB-lite"/>
    </source>
</evidence>
<name>A0AAD5QMZ1_PARTN</name>
<dbReference type="Proteomes" id="UP001196413">
    <property type="component" value="Unassembled WGS sequence"/>
</dbReference>
<reference evidence="2" key="1">
    <citation type="submission" date="2021-06" db="EMBL/GenBank/DDBJ databases">
        <title>Parelaphostrongylus tenuis whole genome reference sequence.</title>
        <authorList>
            <person name="Garwood T.J."/>
            <person name="Larsen P.A."/>
            <person name="Fountain-Jones N.M."/>
            <person name="Garbe J.R."/>
            <person name="Macchietto M.G."/>
            <person name="Kania S.A."/>
            <person name="Gerhold R.W."/>
            <person name="Richards J.E."/>
            <person name="Wolf T.M."/>
        </authorList>
    </citation>
    <scope>NUCLEOTIDE SEQUENCE</scope>
    <source>
        <strain evidence="2">MNPRO001-30</strain>
        <tissue evidence="2">Meninges</tissue>
    </source>
</reference>
<protein>
    <submittedName>
        <fullName evidence="2">Uncharacterized protein</fullName>
    </submittedName>
</protein>